<sequence>MLALLGYFAVGILAWSQGDPRKVIYPTDSKGQFCGQVGSPLEKKPLLFYFNILKCASPLVLLELQCPTTQICVERCPDKFMTLVKALGNKDDREYYKQFCKEGVDMTKVSSGQERTHLEDILIKMITVNSILIIVPTPGFCTVPLNLTKLVSSHKLQFCCIKMMKFTLCFSHTEMKSNVVVEARAVAMRIFEDYTQSWHWILLGLVIAMLVSLIFVLLLRFLAGVMVWVMIFMVVLVIGYGIFHCYMQYASLKGIAGSDVTIRDLGLLTDFSVYLQIQQTWLAFMIILCIVEVVIILLLIFLRKRLRIAIALIKEASKAIGHVMSSLFYPLLTFALLSLVIAYWAITAVFLSTSNEPVYKVSNTTECMYSTNTCNPETFNSSNITTECPGAECLFAFYGGETLYHKYLILFQFYNLFLFFWCANFVTALGQVTLAGAFASYYWAFKKPDDIPAFPIFNSLGRALRYHTGSLAFGSLILAIVQIIRVILEYLDQKLKGAQNKCAKFLLSCLKCCFWCLEKFIKFLNRNAYIMVAIYGKNFCTSAKDAFFLLMRNIIRVAVLDKVTDFLLFLGKLLIVGIVGICSFFFFTGKIKMVEVAAPSLNYYWVPILTVVIGAYLIAHGFFSVYAMCVDTLFLCFLEDLERNDGTADRPYFMPERLLSILKKSNEGGKTVD</sequence>
<evidence type="ECO:0000256" key="17">
    <source>
        <dbReference type="SAM" id="SignalP"/>
    </source>
</evidence>
<accession>A0A8C1FTU3</accession>
<evidence type="ECO:0000256" key="9">
    <source>
        <dbReference type="ARBA" id="ARBA00022787"/>
    </source>
</evidence>
<keyword evidence="8 16" id="KW-0812">Transmembrane</keyword>
<dbReference type="AlphaFoldDB" id="A0A8C1FTU3"/>
<reference evidence="18" key="2">
    <citation type="submission" date="2025-09" db="UniProtKB">
        <authorList>
            <consortium name="Ensembl"/>
        </authorList>
    </citation>
    <scope>IDENTIFICATION</scope>
</reference>
<dbReference type="PANTHER" id="PTHR12385:SF34">
    <property type="entry name" value="CHOLINE TRANSPORTER-LIKE PROTEIN 2"/>
    <property type="match status" value="1"/>
</dbReference>
<evidence type="ECO:0000256" key="1">
    <source>
        <dbReference type="ARBA" id="ARBA00004374"/>
    </source>
</evidence>
<evidence type="ECO:0000256" key="7">
    <source>
        <dbReference type="ARBA" id="ARBA00022553"/>
    </source>
</evidence>
<feature type="transmembrane region" description="Helical" evidence="16">
    <location>
        <begin position="418"/>
        <end position="445"/>
    </location>
</feature>
<evidence type="ECO:0000256" key="8">
    <source>
        <dbReference type="ARBA" id="ARBA00022692"/>
    </source>
</evidence>
<evidence type="ECO:0000256" key="4">
    <source>
        <dbReference type="ARBA" id="ARBA00022448"/>
    </source>
</evidence>
<evidence type="ECO:0000256" key="6">
    <source>
        <dbReference type="ARBA" id="ARBA00022475"/>
    </source>
</evidence>
<keyword evidence="10 16" id="KW-1133">Transmembrane helix</keyword>
<reference evidence="18" key="1">
    <citation type="submission" date="2025-08" db="UniProtKB">
        <authorList>
            <consortium name="Ensembl"/>
        </authorList>
    </citation>
    <scope>IDENTIFICATION</scope>
</reference>
<evidence type="ECO:0000256" key="16">
    <source>
        <dbReference type="RuleBase" id="RU368066"/>
    </source>
</evidence>
<feature type="transmembrane region" description="Helical" evidence="16">
    <location>
        <begin position="323"/>
        <end position="346"/>
    </location>
</feature>
<dbReference type="InterPro" id="IPR007603">
    <property type="entry name" value="Choline_transptr-like"/>
</dbReference>
<name>A0A8C1FTU3_CYPCA</name>
<feature type="transmembrane region" description="Helical" evidence="16">
    <location>
        <begin position="466"/>
        <end position="488"/>
    </location>
</feature>
<feature type="transmembrane region" description="Helical" evidence="16">
    <location>
        <begin position="566"/>
        <end position="589"/>
    </location>
</feature>
<evidence type="ECO:0000256" key="13">
    <source>
        <dbReference type="ARBA" id="ARBA00023180"/>
    </source>
</evidence>
<dbReference type="PANTHER" id="PTHR12385">
    <property type="entry name" value="CHOLINE TRANSPORTER-LIKE (SLC FAMILY 44)"/>
    <property type="match status" value="1"/>
</dbReference>
<dbReference type="GeneTree" id="ENSGT00940000158178"/>
<feature type="chain" id="PRO_5039953550" description="Choline transporter-like protein" evidence="17">
    <location>
        <begin position="19"/>
        <end position="673"/>
    </location>
</feature>
<evidence type="ECO:0000313" key="18">
    <source>
        <dbReference type="Ensembl" id="ENSCCRP00000097211.2"/>
    </source>
</evidence>
<dbReference type="Proteomes" id="UP001108240">
    <property type="component" value="Unplaced"/>
</dbReference>
<keyword evidence="12 16" id="KW-0472">Membrane</keyword>
<feature type="transmembrane region" description="Helical" evidence="16">
    <location>
        <begin position="198"/>
        <end position="218"/>
    </location>
</feature>
<evidence type="ECO:0000256" key="15">
    <source>
        <dbReference type="ARBA" id="ARBA00036560"/>
    </source>
</evidence>
<comment type="similarity">
    <text evidence="3 16">Belongs to the CTL (choline transporter-like) family.</text>
</comment>
<protein>
    <recommendedName>
        <fullName evidence="16">Choline transporter-like protein</fullName>
    </recommendedName>
</protein>
<comment type="catalytic activity">
    <reaction evidence="14">
        <text>choline(out) + n H(+)(in) = choline(in) + n H(+)(out)</text>
        <dbReference type="Rhea" id="RHEA:75463"/>
        <dbReference type="ChEBI" id="CHEBI:15354"/>
        <dbReference type="ChEBI" id="CHEBI:15378"/>
    </reaction>
</comment>
<keyword evidence="4" id="KW-0813">Transport</keyword>
<comment type="catalytic activity">
    <reaction evidence="15">
        <text>ethanolamine(out) + n H(+)(in) = ethanolamine(in) + n H(+)(out)</text>
        <dbReference type="Rhea" id="RHEA:75467"/>
        <dbReference type="ChEBI" id="CHEBI:15378"/>
        <dbReference type="ChEBI" id="CHEBI:57603"/>
    </reaction>
</comment>
<dbReference type="Ensembl" id="ENSCCRT00000105497.2">
    <property type="protein sequence ID" value="ENSCCRP00000097211.2"/>
    <property type="gene ID" value="ENSCCRG00000051842.2"/>
</dbReference>
<feature type="transmembrane region" description="Helical" evidence="16">
    <location>
        <begin position="225"/>
        <end position="243"/>
    </location>
</feature>
<comment type="subcellular location">
    <subcellularLocation>
        <location evidence="2 16">Cell membrane</location>
        <topology evidence="2 16">Multi-pass membrane protein</topology>
    </subcellularLocation>
    <subcellularLocation>
        <location evidence="1">Mitochondrion outer membrane</location>
        <topology evidence="1">Multi-pass membrane protein</topology>
    </subcellularLocation>
</comment>
<feature type="signal peptide" evidence="17">
    <location>
        <begin position="1"/>
        <end position="18"/>
    </location>
</feature>
<organism evidence="18 19">
    <name type="scientific">Cyprinus carpio carpio</name>
    <dbReference type="NCBI Taxonomy" id="630221"/>
    <lineage>
        <taxon>Eukaryota</taxon>
        <taxon>Metazoa</taxon>
        <taxon>Chordata</taxon>
        <taxon>Craniata</taxon>
        <taxon>Vertebrata</taxon>
        <taxon>Euteleostomi</taxon>
        <taxon>Actinopterygii</taxon>
        <taxon>Neopterygii</taxon>
        <taxon>Teleostei</taxon>
        <taxon>Ostariophysi</taxon>
        <taxon>Cypriniformes</taxon>
        <taxon>Cyprinidae</taxon>
        <taxon>Cyprininae</taxon>
        <taxon>Cyprinus</taxon>
    </lineage>
</organism>
<evidence type="ECO:0000256" key="5">
    <source>
        <dbReference type="ARBA" id="ARBA00022449"/>
    </source>
</evidence>
<dbReference type="Pfam" id="PF04515">
    <property type="entry name" value="Choline_transpo"/>
    <property type="match status" value="1"/>
</dbReference>
<evidence type="ECO:0000256" key="11">
    <source>
        <dbReference type="ARBA" id="ARBA00023128"/>
    </source>
</evidence>
<dbReference type="GO" id="GO:0005741">
    <property type="term" value="C:mitochondrial outer membrane"/>
    <property type="evidence" value="ECO:0007669"/>
    <property type="project" value="UniProtKB-SubCell"/>
</dbReference>
<keyword evidence="11" id="KW-0496">Mitochondrion</keyword>
<keyword evidence="13" id="KW-0325">Glycoprotein</keyword>
<keyword evidence="6" id="KW-1003">Cell membrane</keyword>
<feature type="transmembrane region" description="Helical" evidence="16">
    <location>
        <begin position="601"/>
        <end position="623"/>
    </location>
</feature>
<dbReference type="GO" id="GO:0015297">
    <property type="term" value="F:antiporter activity"/>
    <property type="evidence" value="ECO:0007669"/>
    <property type="project" value="UniProtKB-KW"/>
</dbReference>
<keyword evidence="9" id="KW-1000">Mitochondrion outer membrane</keyword>
<evidence type="ECO:0000313" key="19">
    <source>
        <dbReference type="Proteomes" id="UP001108240"/>
    </source>
</evidence>
<keyword evidence="19" id="KW-1185">Reference proteome</keyword>
<evidence type="ECO:0000256" key="3">
    <source>
        <dbReference type="ARBA" id="ARBA00007168"/>
    </source>
</evidence>
<evidence type="ECO:0000256" key="10">
    <source>
        <dbReference type="ARBA" id="ARBA00022989"/>
    </source>
</evidence>
<keyword evidence="7" id="KW-0597">Phosphoprotein</keyword>
<evidence type="ECO:0000256" key="2">
    <source>
        <dbReference type="ARBA" id="ARBA00004651"/>
    </source>
</evidence>
<comment type="function">
    <text evidence="16">Choline transporter.</text>
</comment>
<keyword evidence="5" id="KW-0050">Antiport</keyword>
<evidence type="ECO:0000256" key="14">
    <source>
        <dbReference type="ARBA" id="ARBA00035093"/>
    </source>
</evidence>
<keyword evidence="17" id="KW-0732">Signal</keyword>
<feature type="transmembrane region" description="Helical" evidence="16">
    <location>
        <begin position="281"/>
        <end position="302"/>
    </location>
</feature>
<dbReference type="GO" id="GO:0005886">
    <property type="term" value="C:plasma membrane"/>
    <property type="evidence" value="ECO:0007669"/>
    <property type="project" value="UniProtKB-SubCell"/>
</dbReference>
<evidence type="ECO:0000256" key="12">
    <source>
        <dbReference type="ARBA" id="ARBA00023136"/>
    </source>
</evidence>
<proteinExistence type="inferred from homology"/>